<accession>A0AAV7MIB8</accession>
<evidence type="ECO:0000313" key="1">
    <source>
        <dbReference type="EMBL" id="KAJ1102107.1"/>
    </source>
</evidence>
<name>A0AAV7MIB8_PLEWA</name>
<organism evidence="1 2">
    <name type="scientific">Pleurodeles waltl</name>
    <name type="common">Iberian ribbed newt</name>
    <dbReference type="NCBI Taxonomy" id="8319"/>
    <lineage>
        <taxon>Eukaryota</taxon>
        <taxon>Metazoa</taxon>
        <taxon>Chordata</taxon>
        <taxon>Craniata</taxon>
        <taxon>Vertebrata</taxon>
        <taxon>Euteleostomi</taxon>
        <taxon>Amphibia</taxon>
        <taxon>Batrachia</taxon>
        <taxon>Caudata</taxon>
        <taxon>Salamandroidea</taxon>
        <taxon>Salamandridae</taxon>
        <taxon>Pleurodelinae</taxon>
        <taxon>Pleurodeles</taxon>
    </lineage>
</organism>
<dbReference type="EMBL" id="JANPWB010000014">
    <property type="protein sequence ID" value="KAJ1102107.1"/>
    <property type="molecule type" value="Genomic_DNA"/>
</dbReference>
<gene>
    <name evidence="1" type="ORF">NDU88_007163</name>
</gene>
<protein>
    <submittedName>
        <fullName evidence="1">Uncharacterized protein</fullName>
    </submittedName>
</protein>
<evidence type="ECO:0000313" key="2">
    <source>
        <dbReference type="Proteomes" id="UP001066276"/>
    </source>
</evidence>
<dbReference type="Proteomes" id="UP001066276">
    <property type="component" value="Chromosome 10"/>
</dbReference>
<proteinExistence type="predicted"/>
<comment type="caution">
    <text evidence="1">The sequence shown here is derived from an EMBL/GenBank/DDBJ whole genome shotgun (WGS) entry which is preliminary data.</text>
</comment>
<reference evidence="1" key="1">
    <citation type="journal article" date="2022" name="bioRxiv">
        <title>Sequencing and chromosome-scale assembly of the giantPleurodeles waltlgenome.</title>
        <authorList>
            <person name="Brown T."/>
            <person name="Elewa A."/>
            <person name="Iarovenko S."/>
            <person name="Subramanian E."/>
            <person name="Araus A.J."/>
            <person name="Petzold A."/>
            <person name="Susuki M."/>
            <person name="Suzuki K.-i.T."/>
            <person name="Hayashi T."/>
            <person name="Toyoda A."/>
            <person name="Oliveira C."/>
            <person name="Osipova E."/>
            <person name="Leigh N.D."/>
            <person name="Simon A."/>
            <person name="Yun M.H."/>
        </authorList>
    </citation>
    <scope>NUCLEOTIDE SEQUENCE</scope>
    <source>
        <strain evidence="1">20211129_DDA</strain>
        <tissue evidence="1">Liver</tissue>
    </source>
</reference>
<dbReference type="AlphaFoldDB" id="A0AAV7MIB8"/>
<keyword evidence="2" id="KW-1185">Reference proteome</keyword>
<sequence>MARRCTSSILSQPPRIVPLRPETPLLSCGSLSGPSGVFGVQHRLPHQRPSLLPTWKWNPPTPPFIGRVCLGICLHSDTVPPRKVGFLKSGKLALIEDVSASILEKDRKSFRNKDIWSGNAWRKAPVAGRSLPIRGISGWRSLTIQASQSERFYTTEGITTQRIQDCAVPYHNKASDKALPHHARQLWLRATLPHKAPETGAALPHKAPGRLTTQGT</sequence>